<organism evidence="2 3">
    <name type="scientific">Runella defluvii</name>
    <dbReference type="NCBI Taxonomy" id="370973"/>
    <lineage>
        <taxon>Bacteria</taxon>
        <taxon>Pseudomonadati</taxon>
        <taxon>Bacteroidota</taxon>
        <taxon>Cytophagia</taxon>
        <taxon>Cytophagales</taxon>
        <taxon>Spirosomataceae</taxon>
        <taxon>Runella</taxon>
    </lineage>
</organism>
<sequence>MTQLPLRLASLLVCVIGSVSVLAQSSRNSHLYRNTPAFGVVKLSVGTGISYYMGDMRAKTDLRFIQPHIAAAITYRLAERFSVRGEIDFYRISGKQEGGPIWYNNLSFRSDNPAGYVGLQADLFRYHDERAVNPYLFGGIGITRITPKAQYQGTWHSLAPLQTEGVAYKRNVRIGVIGIGTSWKFNERWSFAVELSNNYANSDYLDDVSTVYPNPTGMSELALQLSDRRPELDPATLPTGYPVRNEAGAQRGNPKVKDSYGFLSFRAEYLLGTQARRAERRKLKCYY</sequence>
<dbReference type="Gene3D" id="2.40.160.20">
    <property type="match status" value="1"/>
</dbReference>
<proteinExistence type="predicted"/>
<keyword evidence="3" id="KW-1185">Reference proteome</keyword>
<dbReference type="InterPro" id="IPR011250">
    <property type="entry name" value="OMP/PagP_B-barrel"/>
</dbReference>
<dbReference type="EMBL" id="JACIBY010000010">
    <property type="protein sequence ID" value="MBB3840373.1"/>
    <property type="molecule type" value="Genomic_DNA"/>
</dbReference>
<accession>A0A7W6ES88</accession>
<evidence type="ECO:0000313" key="2">
    <source>
        <dbReference type="EMBL" id="MBB3840373.1"/>
    </source>
</evidence>
<name>A0A7W6ES88_9BACT</name>
<reference evidence="2 3" key="1">
    <citation type="submission" date="2020-08" db="EMBL/GenBank/DDBJ databases">
        <title>Genomic Encyclopedia of Type Strains, Phase IV (KMG-IV): sequencing the most valuable type-strain genomes for metagenomic binning, comparative biology and taxonomic classification.</title>
        <authorList>
            <person name="Goeker M."/>
        </authorList>
    </citation>
    <scope>NUCLEOTIDE SEQUENCE [LARGE SCALE GENOMIC DNA]</scope>
    <source>
        <strain evidence="2 3">DSM 17976</strain>
    </source>
</reference>
<dbReference type="AlphaFoldDB" id="A0A7W6ES88"/>
<evidence type="ECO:0008006" key="4">
    <source>
        <dbReference type="Google" id="ProtNLM"/>
    </source>
</evidence>
<dbReference type="RefSeq" id="WP_183977327.1">
    <property type="nucleotide sequence ID" value="NZ_JACIBY010000010.1"/>
</dbReference>
<comment type="caution">
    <text evidence="2">The sequence shown here is derived from an EMBL/GenBank/DDBJ whole genome shotgun (WGS) entry which is preliminary data.</text>
</comment>
<feature type="signal peptide" evidence="1">
    <location>
        <begin position="1"/>
        <end position="23"/>
    </location>
</feature>
<dbReference type="SUPFAM" id="SSF56925">
    <property type="entry name" value="OMPA-like"/>
    <property type="match status" value="1"/>
</dbReference>
<dbReference type="Proteomes" id="UP000541352">
    <property type="component" value="Unassembled WGS sequence"/>
</dbReference>
<feature type="chain" id="PRO_5030836388" description="Outer membrane beta-barrel protein" evidence="1">
    <location>
        <begin position="24"/>
        <end position="287"/>
    </location>
</feature>
<gene>
    <name evidence="2" type="ORF">FHS57_004393</name>
</gene>
<evidence type="ECO:0000256" key="1">
    <source>
        <dbReference type="SAM" id="SignalP"/>
    </source>
</evidence>
<protein>
    <recommendedName>
        <fullName evidence="4">Outer membrane beta-barrel protein</fullName>
    </recommendedName>
</protein>
<keyword evidence="1" id="KW-0732">Signal</keyword>
<evidence type="ECO:0000313" key="3">
    <source>
        <dbReference type="Proteomes" id="UP000541352"/>
    </source>
</evidence>